<feature type="chain" id="PRO_5046499369" evidence="1">
    <location>
        <begin position="26"/>
        <end position="305"/>
    </location>
</feature>
<accession>A0ABQ5PTV1</accession>
<dbReference type="NCBIfam" id="TIGR02001">
    <property type="entry name" value="gcw_chp"/>
    <property type="match status" value="2"/>
</dbReference>
<keyword evidence="3" id="KW-1185">Reference proteome</keyword>
<dbReference type="Proteomes" id="UP001165044">
    <property type="component" value="Unassembled WGS sequence"/>
</dbReference>
<protein>
    <submittedName>
        <fullName evidence="2">Uncharacterized protein</fullName>
    </submittedName>
</protein>
<evidence type="ECO:0000313" key="3">
    <source>
        <dbReference type="Proteomes" id="UP001165044"/>
    </source>
</evidence>
<reference evidence="2" key="1">
    <citation type="journal article" date="2023" name="Antonie Van Leeuwenhoek">
        <title>Mesoterricola silvestris gen. nov., sp. nov., Mesoterricola sediminis sp. nov., Geothrix oryzae sp. nov., Geothrix edaphica sp. nov., Geothrix rubra sp. nov., and Geothrix limicola sp. nov., six novel members of Acidobacteriota isolated from soils.</title>
        <authorList>
            <person name="Itoh H."/>
            <person name="Sugisawa Y."/>
            <person name="Mise K."/>
            <person name="Xu Z."/>
            <person name="Kuniyasu M."/>
            <person name="Ushijima N."/>
            <person name="Kawano K."/>
            <person name="Kobayashi E."/>
            <person name="Shiratori Y."/>
            <person name="Masuda Y."/>
            <person name="Senoo K."/>
        </authorList>
    </citation>
    <scope>NUCLEOTIDE SEQUENCE</scope>
    <source>
        <strain evidence="2">Red802</strain>
    </source>
</reference>
<dbReference type="Pfam" id="PF09694">
    <property type="entry name" value="Gcw_chp"/>
    <property type="match status" value="1"/>
</dbReference>
<keyword evidence="1" id="KW-0732">Signal</keyword>
<sequence length="305" mass="31961">MHFLRALPTLATLAASLAAQSPASPAPPPPPALLGFTLGGSATLGSQYIFRGLTQTDGKPTVQAELDLVHPTGFYLSTSLSNISWFTDQNAGLASAPTSLGSPAAVGAPLYRAGKVNSAGVELDLFGGYKWGFAKDWTLDVGLYRYLYPGTYENLGAYRNPATTEAYLGLGYAWASLKYSQVISANTFGVNNSGGTSYVDLTLAIPLGASGWTVLAHGGHTTYADKANPGYFSNGSTVTGENSLFSYSDYKLGIAKEIKGCTLALAGTYADTKARAADDDVTVYENAMGRNIGKGRLTLTLTKAF</sequence>
<name>A0ABQ5PTV1_9BACT</name>
<gene>
    <name evidence="2" type="ORF">GETHED_02110</name>
</gene>
<proteinExistence type="predicted"/>
<dbReference type="RefSeq" id="WP_285605938.1">
    <property type="nucleotide sequence ID" value="NZ_BSDC01000001.1"/>
</dbReference>
<feature type="signal peptide" evidence="1">
    <location>
        <begin position="1"/>
        <end position="25"/>
    </location>
</feature>
<dbReference type="EMBL" id="BSDC01000001">
    <property type="protein sequence ID" value="GLH65847.1"/>
    <property type="molecule type" value="Genomic_DNA"/>
</dbReference>
<dbReference type="InterPro" id="IPR010239">
    <property type="entry name" value="CHP02001"/>
</dbReference>
<evidence type="ECO:0000256" key="1">
    <source>
        <dbReference type="SAM" id="SignalP"/>
    </source>
</evidence>
<organism evidence="2 3">
    <name type="scientific">Geothrix edaphica</name>
    <dbReference type="NCBI Taxonomy" id="2927976"/>
    <lineage>
        <taxon>Bacteria</taxon>
        <taxon>Pseudomonadati</taxon>
        <taxon>Acidobacteriota</taxon>
        <taxon>Holophagae</taxon>
        <taxon>Holophagales</taxon>
        <taxon>Holophagaceae</taxon>
        <taxon>Geothrix</taxon>
    </lineage>
</organism>
<evidence type="ECO:0000313" key="2">
    <source>
        <dbReference type="EMBL" id="GLH65847.1"/>
    </source>
</evidence>
<comment type="caution">
    <text evidence="2">The sequence shown here is derived from an EMBL/GenBank/DDBJ whole genome shotgun (WGS) entry which is preliminary data.</text>
</comment>